<keyword evidence="4" id="KW-1185">Reference proteome</keyword>
<evidence type="ECO:0000313" key="3">
    <source>
        <dbReference type="EMBL" id="OXE46024.1"/>
    </source>
</evidence>
<dbReference type="AlphaFoldDB" id="A0A227KEX6"/>
<name>A0A227KEX6_9BURK</name>
<protein>
    <submittedName>
        <fullName evidence="3">Uncharacterized protein</fullName>
    </submittedName>
</protein>
<proteinExistence type="predicted"/>
<gene>
    <name evidence="3" type="ORF">ADH67_09895</name>
</gene>
<dbReference type="InterPro" id="IPR005220">
    <property type="entry name" value="CarO-like"/>
</dbReference>
<keyword evidence="1 2" id="KW-0732">Signal</keyword>
<evidence type="ECO:0000313" key="4">
    <source>
        <dbReference type="Proteomes" id="UP000214610"/>
    </source>
</evidence>
<dbReference type="EMBL" id="NHMP01000006">
    <property type="protein sequence ID" value="OXE46024.1"/>
    <property type="molecule type" value="Genomic_DNA"/>
</dbReference>
<accession>A0A227KEX6</accession>
<dbReference type="PANTHER" id="PTHR36571:SF1">
    <property type="entry name" value="PROTEIN YGIW"/>
    <property type="match status" value="1"/>
</dbReference>
<dbReference type="PANTHER" id="PTHR36571">
    <property type="entry name" value="PROTEIN YGIW"/>
    <property type="match status" value="1"/>
</dbReference>
<dbReference type="InterPro" id="IPR036700">
    <property type="entry name" value="BOBF_sf"/>
</dbReference>
<organism evidence="3 4">
    <name type="scientific">Turicimonas muris</name>
    <dbReference type="NCBI Taxonomy" id="1796652"/>
    <lineage>
        <taxon>Bacteria</taxon>
        <taxon>Pseudomonadati</taxon>
        <taxon>Pseudomonadota</taxon>
        <taxon>Betaproteobacteria</taxon>
        <taxon>Burkholderiales</taxon>
        <taxon>Sutterellaceae</taxon>
        <taxon>Turicimonas</taxon>
    </lineage>
</organism>
<dbReference type="NCBIfam" id="NF033674">
    <property type="entry name" value="stress_OB_fold"/>
    <property type="match status" value="1"/>
</dbReference>
<sequence>MQLRTFIATGLLGLGFVLGNAQAEGIETAAFNGSGPVDKTVQDVGVRGVPFELVELDGNLIEAVGGEDYIFQDSTGKIIVHVPEELMVGQVISQNTPVKVQGEVHQDVVQPKSVDVFDIEPLQ</sequence>
<evidence type="ECO:0000256" key="1">
    <source>
        <dbReference type="ARBA" id="ARBA00022729"/>
    </source>
</evidence>
<comment type="caution">
    <text evidence="3">The sequence shown here is derived from an EMBL/GenBank/DDBJ whole genome shotgun (WGS) entry which is preliminary data.</text>
</comment>
<feature type="signal peptide" evidence="2">
    <location>
        <begin position="1"/>
        <end position="23"/>
    </location>
</feature>
<feature type="chain" id="PRO_5011282009" evidence="2">
    <location>
        <begin position="24"/>
        <end position="123"/>
    </location>
</feature>
<dbReference type="Pfam" id="PF04076">
    <property type="entry name" value="BOF"/>
    <property type="match status" value="1"/>
</dbReference>
<dbReference type="Proteomes" id="UP000214610">
    <property type="component" value="Unassembled WGS sequence"/>
</dbReference>
<dbReference type="RefSeq" id="WP_066593924.1">
    <property type="nucleotide sequence ID" value="NZ_CAJTBZ010000026.1"/>
</dbReference>
<dbReference type="GeneID" id="78361952"/>
<evidence type="ECO:0000256" key="2">
    <source>
        <dbReference type="SAM" id="SignalP"/>
    </source>
</evidence>
<reference evidence="4" key="1">
    <citation type="submission" date="2017-05" db="EMBL/GenBank/DDBJ databases">
        <title>Improved OligoMM genomes.</title>
        <authorList>
            <person name="Garzetti D."/>
        </authorList>
    </citation>
    <scope>NUCLEOTIDE SEQUENCE [LARGE SCALE GENOMIC DNA]</scope>
    <source>
        <strain evidence="4">YL45</strain>
    </source>
</reference>
<dbReference type="Gene3D" id="2.40.50.200">
    <property type="entry name" value="Bacterial OB-fold"/>
    <property type="match status" value="1"/>
</dbReference>
<dbReference type="SUPFAM" id="SSF101756">
    <property type="entry name" value="Hypothetical protein YgiW"/>
    <property type="match status" value="1"/>
</dbReference>